<sequence length="49" mass="4844">AQLDCGRCPPKRAEGAAAAGAAPGCLAGGRCDLTGLAVPPGTFSWHHAR</sequence>
<reference evidence="1" key="1">
    <citation type="submission" date="2023-10" db="EMBL/GenBank/DDBJ databases">
        <authorList>
            <person name="Chen Y."/>
            <person name="Shah S."/>
            <person name="Dougan E. K."/>
            <person name="Thang M."/>
            <person name="Chan C."/>
        </authorList>
    </citation>
    <scope>NUCLEOTIDE SEQUENCE [LARGE SCALE GENOMIC DNA]</scope>
</reference>
<dbReference type="Proteomes" id="UP001189429">
    <property type="component" value="Unassembled WGS sequence"/>
</dbReference>
<comment type="caution">
    <text evidence="1">The sequence shown here is derived from an EMBL/GenBank/DDBJ whole genome shotgun (WGS) entry which is preliminary data.</text>
</comment>
<accession>A0ABN9R5I6</accession>
<protein>
    <submittedName>
        <fullName evidence="1">Uncharacterized protein</fullName>
    </submittedName>
</protein>
<dbReference type="EMBL" id="CAUYUJ010005547">
    <property type="protein sequence ID" value="CAK0814065.1"/>
    <property type="molecule type" value="Genomic_DNA"/>
</dbReference>
<evidence type="ECO:0000313" key="1">
    <source>
        <dbReference type="EMBL" id="CAK0814065.1"/>
    </source>
</evidence>
<keyword evidence="2" id="KW-1185">Reference proteome</keyword>
<feature type="non-terminal residue" evidence="1">
    <location>
        <position position="1"/>
    </location>
</feature>
<gene>
    <name evidence="1" type="ORF">PCOR1329_LOCUS17764</name>
</gene>
<name>A0ABN9R5I6_9DINO</name>
<proteinExistence type="predicted"/>
<evidence type="ECO:0000313" key="2">
    <source>
        <dbReference type="Proteomes" id="UP001189429"/>
    </source>
</evidence>
<organism evidence="1 2">
    <name type="scientific">Prorocentrum cordatum</name>
    <dbReference type="NCBI Taxonomy" id="2364126"/>
    <lineage>
        <taxon>Eukaryota</taxon>
        <taxon>Sar</taxon>
        <taxon>Alveolata</taxon>
        <taxon>Dinophyceae</taxon>
        <taxon>Prorocentrales</taxon>
        <taxon>Prorocentraceae</taxon>
        <taxon>Prorocentrum</taxon>
    </lineage>
</organism>